<reference evidence="9" key="1">
    <citation type="submission" date="2021-06" db="EMBL/GenBank/DDBJ databases">
        <authorList>
            <person name="Hodson N. C."/>
            <person name="Mongue J. A."/>
            <person name="Jaron S. K."/>
        </authorList>
    </citation>
    <scope>NUCLEOTIDE SEQUENCE</scope>
</reference>
<dbReference type="EMBL" id="CAJVCH010078605">
    <property type="protein sequence ID" value="CAG7721335.1"/>
    <property type="molecule type" value="Genomic_DNA"/>
</dbReference>
<comment type="caution">
    <text evidence="9">The sequence shown here is derived from an EMBL/GenBank/DDBJ whole genome shotgun (WGS) entry which is preliminary data.</text>
</comment>
<feature type="region of interest" description="Disordered" evidence="7">
    <location>
        <begin position="145"/>
        <end position="172"/>
    </location>
</feature>
<keyword evidence="4" id="KW-0862">Zinc</keyword>
<dbReference type="SMART" id="SM00355">
    <property type="entry name" value="ZnF_C2H2"/>
    <property type="match status" value="3"/>
</dbReference>
<dbReference type="PROSITE" id="PS50157">
    <property type="entry name" value="ZINC_FINGER_C2H2_2"/>
    <property type="match status" value="3"/>
</dbReference>
<evidence type="ECO:0000313" key="10">
    <source>
        <dbReference type="Proteomes" id="UP000708208"/>
    </source>
</evidence>
<organism evidence="9 10">
    <name type="scientific">Allacma fusca</name>
    <dbReference type="NCBI Taxonomy" id="39272"/>
    <lineage>
        <taxon>Eukaryota</taxon>
        <taxon>Metazoa</taxon>
        <taxon>Ecdysozoa</taxon>
        <taxon>Arthropoda</taxon>
        <taxon>Hexapoda</taxon>
        <taxon>Collembola</taxon>
        <taxon>Symphypleona</taxon>
        <taxon>Sminthuridae</taxon>
        <taxon>Allacma</taxon>
    </lineage>
</organism>
<dbReference type="GO" id="GO:0000981">
    <property type="term" value="F:DNA-binding transcription factor activity, RNA polymerase II-specific"/>
    <property type="evidence" value="ECO:0007669"/>
    <property type="project" value="TreeGrafter"/>
</dbReference>
<feature type="domain" description="C2H2-type" evidence="8">
    <location>
        <begin position="279"/>
        <end position="306"/>
    </location>
</feature>
<dbReference type="PANTHER" id="PTHR24394:SF29">
    <property type="entry name" value="MYONEURIN"/>
    <property type="match status" value="1"/>
</dbReference>
<keyword evidence="1" id="KW-0479">Metal-binding</keyword>
<accession>A0A8J2P0N7</accession>
<dbReference type="GO" id="GO:0005634">
    <property type="term" value="C:nucleus"/>
    <property type="evidence" value="ECO:0007669"/>
    <property type="project" value="TreeGrafter"/>
</dbReference>
<evidence type="ECO:0000256" key="1">
    <source>
        <dbReference type="ARBA" id="ARBA00022723"/>
    </source>
</evidence>
<dbReference type="AlphaFoldDB" id="A0A8J2P0N7"/>
<dbReference type="PROSITE" id="PS00028">
    <property type="entry name" value="ZINC_FINGER_C2H2_1"/>
    <property type="match status" value="3"/>
</dbReference>
<gene>
    <name evidence="9" type="ORF">AFUS01_LOCUS10557</name>
</gene>
<dbReference type="GO" id="GO:0008270">
    <property type="term" value="F:zinc ion binding"/>
    <property type="evidence" value="ECO:0007669"/>
    <property type="project" value="UniProtKB-KW"/>
</dbReference>
<dbReference type="InterPro" id="IPR013087">
    <property type="entry name" value="Znf_C2H2_type"/>
</dbReference>
<dbReference type="OrthoDB" id="6077919at2759"/>
<dbReference type="Proteomes" id="UP000708208">
    <property type="component" value="Unassembled WGS sequence"/>
</dbReference>
<keyword evidence="10" id="KW-1185">Reference proteome</keyword>
<evidence type="ECO:0000256" key="2">
    <source>
        <dbReference type="ARBA" id="ARBA00022737"/>
    </source>
</evidence>
<keyword evidence="3 6" id="KW-0863">Zinc-finger</keyword>
<dbReference type="Pfam" id="PF00096">
    <property type="entry name" value="zf-C2H2"/>
    <property type="match status" value="2"/>
</dbReference>
<evidence type="ECO:0000256" key="3">
    <source>
        <dbReference type="ARBA" id="ARBA00022771"/>
    </source>
</evidence>
<feature type="compositionally biased region" description="Basic and acidic residues" evidence="7">
    <location>
        <begin position="49"/>
        <end position="59"/>
    </location>
</feature>
<feature type="region of interest" description="Disordered" evidence="7">
    <location>
        <begin position="42"/>
        <end position="61"/>
    </location>
</feature>
<sequence>MEGVLCDKTEFPVPDIAEMIEVEFRSDIRDSNEMSLPEAEILSDSSDDESNHETAHPTHDNVLMSHSEVKENDTKDNVDLEIIFQRNAIAHSNIDSGESSTFKETYSEMDFGSNMDNRSFHKNPTDDVQVIIKTEDYDDISCEIIGEYPPRGETSASDSESPSQSEDSLRSTSVIQWAGSTQTSKEEMLDNIPVITIGDDDDPAEVTVHIKHLYPSMYHIYRCICCDGLIGHRRIRRLQTRVSPHDLSEYRYQCTSCGNGYVTERQLKRHLTRHGEKKFGCCKCDKKFCTHRELQSHAVVHTTDRPFPCPHCAQSFRQSSSYYSHLKSHIICEICSAERIRV</sequence>
<keyword evidence="5" id="KW-0539">Nucleus</keyword>
<protein>
    <recommendedName>
        <fullName evidence="8">C2H2-type domain-containing protein</fullName>
    </recommendedName>
</protein>
<feature type="compositionally biased region" description="Low complexity" evidence="7">
    <location>
        <begin position="155"/>
        <end position="166"/>
    </location>
</feature>
<name>A0A8J2P0N7_9HEXA</name>
<keyword evidence="2" id="KW-0677">Repeat</keyword>
<feature type="domain" description="C2H2-type" evidence="8">
    <location>
        <begin position="307"/>
        <end position="329"/>
    </location>
</feature>
<evidence type="ECO:0000256" key="6">
    <source>
        <dbReference type="PROSITE-ProRule" id="PRU00042"/>
    </source>
</evidence>
<feature type="domain" description="C2H2-type" evidence="8">
    <location>
        <begin position="252"/>
        <end position="279"/>
    </location>
</feature>
<evidence type="ECO:0000313" key="9">
    <source>
        <dbReference type="EMBL" id="CAG7721335.1"/>
    </source>
</evidence>
<proteinExistence type="predicted"/>
<evidence type="ECO:0000256" key="7">
    <source>
        <dbReference type="SAM" id="MobiDB-lite"/>
    </source>
</evidence>
<evidence type="ECO:0000256" key="5">
    <source>
        <dbReference type="ARBA" id="ARBA00023242"/>
    </source>
</evidence>
<evidence type="ECO:0000259" key="8">
    <source>
        <dbReference type="PROSITE" id="PS50157"/>
    </source>
</evidence>
<dbReference type="PANTHER" id="PTHR24394">
    <property type="entry name" value="ZINC FINGER PROTEIN"/>
    <property type="match status" value="1"/>
</dbReference>
<evidence type="ECO:0000256" key="4">
    <source>
        <dbReference type="ARBA" id="ARBA00022833"/>
    </source>
</evidence>